<accession>A0A7S1U3M1</accession>
<gene>
    <name evidence="1" type="ORF">PPAR1163_LOCUS13602</name>
</gene>
<protein>
    <submittedName>
        <fullName evidence="1">Uncharacterized protein</fullName>
    </submittedName>
</protein>
<dbReference type="EMBL" id="HBGJ01021021">
    <property type="protein sequence ID" value="CAD9255233.1"/>
    <property type="molecule type" value="Transcribed_RNA"/>
</dbReference>
<name>A0A7S1U3M1_9STRA</name>
<sequence length="233" mass="23984">MGNTLNQLEDKLNEAMAGKKSAPDVVAVPPELVTAASAAPGPLSTVHAVQILNGEWAANQCDLKDNWAGVKCSNLRAAMAQVGLPAPEEAKAAPLKVDYGPPTLVSEPTQLIAEADAALAKACAERCGFLASALGAAFGGVASYSGFTGSFPAAEDMPEESAQKARAALFTGCAVLGTTAAHSICSRSCQRGPPPKLHYAADEPFVLQGVYEHQAKGEADVEAFRQYAAKSGN</sequence>
<reference evidence="1" key="1">
    <citation type="submission" date="2021-01" db="EMBL/GenBank/DDBJ databases">
        <authorList>
            <person name="Corre E."/>
            <person name="Pelletier E."/>
            <person name="Niang G."/>
            <person name="Scheremetjew M."/>
            <person name="Finn R."/>
            <person name="Kale V."/>
            <person name="Holt S."/>
            <person name="Cochrane G."/>
            <person name="Meng A."/>
            <person name="Brown T."/>
            <person name="Cohen L."/>
        </authorList>
    </citation>
    <scope>NUCLEOTIDE SEQUENCE</scope>
    <source>
        <strain evidence="1">CCMP2877</strain>
    </source>
</reference>
<proteinExistence type="predicted"/>
<dbReference type="AlphaFoldDB" id="A0A7S1U3M1"/>
<evidence type="ECO:0000313" key="1">
    <source>
        <dbReference type="EMBL" id="CAD9255233.1"/>
    </source>
</evidence>
<organism evidence="1">
    <name type="scientific">Phaeomonas parva</name>
    <dbReference type="NCBI Taxonomy" id="124430"/>
    <lineage>
        <taxon>Eukaryota</taxon>
        <taxon>Sar</taxon>
        <taxon>Stramenopiles</taxon>
        <taxon>Ochrophyta</taxon>
        <taxon>Pinguiophyceae</taxon>
        <taxon>Pinguiochrysidales</taxon>
        <taxon>Pinguiochrysidaceae</taxon>
        <taxon>Phaeomonas</taxon>
    </lineage>
</organism>